<gene>
    <name evidence="2" type="ORF">MMAD_06890</name>
</gene>
<dbReference type="KEGG" id="mmag:MMAD_06890"/>
<keyword evidence="1" id="KW-1133">Transmembrane helix</keyword>
<evidence type="ECO:0000313" key="3">
    <source>
        <dbReference type="Proteomes" id="UP000466517"/>
    </source>
</evidence>
<evidence type="ECO:0000313" key="2">
    <source>
        <dbReference type="EMBL" id="BBZ26394.1"/>
    </source>
</evidence>
<keyword evidence="1" id="KW-0472">Membrane</keyword>
<keyword evidence="1" id="KW-0812">Transmembrane</keyword>
<proteinExistence type="predicted"/>
<protein>
    <submittedName>
        <fullName evidence="2">Uncharacterized protein</fullName>
    </submittedName>
</protein>
<reference evidence="2 3" key="1">
    <citation type="journal article" date="2019" name="Emerg. Microbes Infect.">
        <title>Comprehensive subspecies identification of 175 nontuberculous mycobacteria species based on 7547 genomic profiles.</title>
        <authorList>
            <person name="Matsumoto Y."/>
            <person name="Kinjo T."/>
            <person name="Motooka D."/>
            <person name="Nabeya D."/>
            <person name="Jung N."/>
            <person name="Uechi K."/>
            <person name="Horii T."/>
            <person name="Iida T."/>
            <person name="Fujita J."/>
            <person name="Nakamura S."/>
        </authorList>
    </citation>
    <scope>NUCLEOTIDE SEQUENCE [LARGE SCALE GENOMIC DNA]</scope>
    <source>
        <strain evidence="2 3">JCM 13574</strain>
    </source>
</reference>
<evidence type="ECO:0000256" key="1">
    <source>
        <dbReference type="SAM" id="Phobius"/>
    </source>
</evidence>
<name>A0A7I7X9Y9_9MYCO</name>
<organism evidence="2 3">
    <name type="scientific">Mycolicibacterium madagascariense</name>
    <dbReference type="NCBI Taxonomy" id="212765"/>
    <lineage>
        <taxon>Bacteria</taxon>
        <taxon>Bacillati</taxon>
        <taxon>Actinomycetota</taxon>
        <taxon>Actinomycetes</taxon>
        <taxon>Mycobacteriales</taxon>
        <taxon>Mycobacteriaceae</taxon>
        <taxon>Mycolicibacterium</taxon>
    </lineage>
</organism>
<dbReference type="AlphaFoldDB" id="A0A7I7X9Y9"/>
<dbReference type="Proteomes" id="UP000466517">
    <property type="component" value="Chromosome"/>
</dbReference>
<dbReference type="EMBL" id="AP022610">
    <property type="protein sequence ID" value="BBZ26394.1"/>
    <property type="molecule type" value="Genomic_DNA"/>
</dbReference>
<sequence>MNDVVVSVLGEVPDVVVALVSPGLMSEVIGGLVLVIVSVLVAVVVVVVPESLDCTEYCGVGGGGASDPLVT</sequence>
<keyword evidence="3" id="KW-1185">Reference proteome</keyword>
<feature type="transmembrane region" description="Helical" evidence="1">
    <location>
        <begin position="28"/>
        <end position="48"/>
    </location>
</feature>
<accession>A0A7I7X9Y9</accession>